<proteinExistence type="inferred from homology"/>
<feature type="region of interest" description="Disordered" evidence="7">
    <location>
        <begin position="151"/>
        <end position="204"/>
    </location>
</feature>
<keyword evidence="4 5" id="KW-0833">Ubl conjugation pathway</keyword>
<dbReference type="GO" id="GO:0032447">
    <property type="term" value="P:protein urmylation"/>
    <property type="evidence" value="ECO:0007669"/>
    <property type="project" value="UniProtKB-UniRule"/>
</dbReference>
<evidence type="ECO:0000256" key="3">
    <source>
        <dbReference type="ARBA" id="ARBA00022694"/>
    </source>
</evidence>
<feature type="compositionally biased region" description="Acidic residues" evidence="7">
    <location>
        <begin position="157"/>
        <end position="167"/>
    </location>
</feature>
<comment type="function">
    <text evidence="5">Acts as a sulfur carrier required for 2-thiolation of mcm(5)S(2)U at tRNA wobble positions of cytosolic tRNA(Lys), tRNA(Glu) and tRNA(Gln). Serves as sulfur donor in tRNA 2-thiolation reaction by being thiocarboxylated (-COSH) at its C-terminus by the MOCS3/UBA4 homolog. The sulfur is then transferred to tRNA to form 2-thiolation of mcm(5)S(2)U. Also acts as a ubiquitin-like protein (UBL) that is covalently conjugated via an isopeptide bond to lysine residues of target proteins. The thiocarboxylated form serves as substrate for conjugation and oxidative stress specifically induces the formation of UBL-protein conjugates.</text>
</comment>
<reference evidence="8" key="1">
    <citation type="submission" date="2020-11" db="EMBL/GenBank/DDBJ databases">
        <authorList>
            <person name="Tran Van P."/>
        </authorList>
    </citation>
    <scope>NUCLEOTIDE SEQUENCE</scope>
</reference>
<evidence type="ECO:0000313" key="8">
    <source>
        <dbReference type="EMBL" id="CAD7265469.1"/>
    </source>
</evidence>
<dbReference type="EMBL" id="OC005545">
    <property type="protein sequence ID" value="CAD7265469.1"/>
    <property type="molecule type" value="Genomic_DNA"/>
</dbReference>
<dbReference type="Gene3D" id="3.10.20.30">
    <property type="match status" value="1"/>
</dbReference>
<dbReference type="InterPro" id="IPR016155">
    <property type="entry name" value="Mopterin_synth/thiamin_S_b"/>
</dbReference>
<dbReference type="CDD" id="cd01764">
    <property type="entry name" value="Ubl_Urm1"/>
    <property type="match status" value="1"/>
</dbReference>
<dbReference type="UniPathway" id="UPA00988"/>
<dbReference type="Pfam" id="PF09138">
    <property type="entry name" value="Urm1"/>
    <property type="match status" value="1"/>
</dbReference>
<accession>A0A7R9B5K7</accession>
<feature type="region of interest" description="Disordered" evidence="7">
    <location>
        <begin position="289"/>
        <end position="313"/>
    </location>
</feature>
<evidence type="ECO:0000256" key="1">
    <source>
        <dbReference type="ARBA" id="ARBA00022490"/>
    </source>
</evidence>
<feature type="cross-link" description="Glycyl lysine isopeptide (Gly-Lys) (interchain with K-? in acceptor proteins)" evidence="5">
    <location>
        <position position="380"/>
    </location>
</feature>
<dbReference type="GO" id="GO:0005829">
    <property type="term" value="C:cytosol"/>
    <property type="evidence" value="ECO:0007669"/>
    <property type="project" value="UniProtKB-UniRule"/>
</dbReference>
<feature type="modified residue" description="1-thioglycine" evidence="5">
    <location>
        <position position="380"/>
    </location>
</feature>
<dbReference type="InterPro" id="IPR012675">
    <property type="entry name" value="Beta-grasp_dom_sf"/>
</dbReference>
<comment type="PTM">
    <text evidence="5">C-terminal thiocarboxylation occurs in 2 steps, it is first acyl-adenylated (-COAMP) via the hesA/moeB/thiF part of the MOCS3/UBA4 homolog, then thiocarboxylated (-COSH) via the rhodanese domain of the MOCS3/UBA4 homolog.</text>
</comment>
<dbReference type="SUPFAM" id="SSF54285">
    <property type="entry name" value="MoaD/ThiS"/>
    <property type="match status" value="1"/>
</dbReference>
<sequence length="380" mass="42470">METTICPPRARFAFQECSDSVVPDTVLVATVHRSRRFGRRASGAGHRLVVKVRPHVSRPSRRRQGLNPRPEFRYDGAAQLGDQRQLLLLGIALHDGTSRPHLGHDAAGPPQIHWGPIVALCFVQLGVDGDRQPQCFIYDRVLKELNRPLGDELPISDLEDSDNDGGDADFVLSDHQSDSEQSEVSDSESTDEDGESVPRDVYRGKGLRNEARALSPGDINPLVMWELLMPNTIFDDKNTREARKQEDPTAAVNEVWAEFLLNSQRIAFAKCDNLPLQFGQHSSVTNWLASPGSKHLHRDPNPPTHKSEPHTGSHRSLKRLLVWIKDNLLKERPELFVQGDIVRPGILVLVNDSDWELLGQLTYEVKDGDNVLFISTLHGG</sequence>
<protein>
    <recommendedName>
        <fullName evidence="5">Ubiquitin-related modifier 1 homolog</fullName>
    </recommendedName>
</protein>
<dbReference type="HAMAP" id="MF_03048">
    <property type="entry name" value="Urm1"/>
    <property type="match status" value="1"/>
</dbReference>
<evidence type="ECO:0000256" key="7">
    <source>
        <dbReference type="SAM" id="MobiDB-lite"/>
    </source>
</evidence>
<dbReference type="GO" id="GO:0002098">
    <property type="term" value="P:tRNA wobble uridine modification"/>
    <property type="evidence" value="ECO:0007669"/>
    <property type="project" value="UniProtKB-UniRule"/>
</dbReference>
<evidence type="ECO:0000256" key="5">
    <source>
        <dbReference type="HAMAP-Rule" id="MF_03048"/>
    </source>
</evidence>
<comment type="similarity">
    <text evidence="5 6">Belongs to the URM1 family.</text>
</comment>
<evidence type="ECO:0000256" key="4">
    <source>
        <dbReference type="ARBA" id="ARBA00022786"/>
    </source>
</evidence>
<dbReference type="InterPro" id="IPR015221">
    <property type="entry name" value="Urm1"/>
</dbReference>
<keyword evidence="3 5" id="KW-0819">tRNA processing</keyword>
<dbReference type="GO" id="GO:0034227">
    <property type="term" value="P:tRNA thio-modification"/>
    <property type="evidence" value="ECO:0007669"/>
    <property type="project" value="UniProtKB-UniRule"/>
</dbReference>
<keyword evidence="1 5" id="KW-0963">Cytoplasm</keyword>
<feature type="compositionally biased region" description="Acidic residues" evidence="7">
    <location>
        <begin position="180"/>
        <end position="195"/>
    </location>
</feature>
<name>A0A7R9B5K7_TIMSH</name>
<comment type="pathway">
    <text evidence="5 6">tRNA modification; 5-methoxycarbonylmethyl-2-thiouridine-tRNA biosynthesis.</text>
</comment>
<keyword evidence="2 5" id="KW-1017">Isopeptide bond</keyword>
<evidence type="ECO:0000256" key="6">
    <source>
        <dbReference type="RuleBase" id="RU361182"/>
    </source>
</evidence>
<gene>
    <name evidence="8" type="ORF">TSIB3V08_LOCUS9507</name>
</gene>
<evidence type="ECO:0000256" key="2">
    <source>
        <dbReference type="ARBA" id="ARBA00022499"/>
    </source>
</evidence>
<organism evidence="8">
    <name type="scientific">Timema shepardi</name>
    <name type="common">Walking stick</name>
    <dbReference type="NCBI Taxonomy" id="629360"/>
    <lineage>
        <taxon>Eukaryota</taxon>
        <taxon>Metazoa</taxon>
        <taxon>Ecdysozoa</taxon>
        <taxon>Arthropoda</taxon>
        <taxon>Hexapoda</taxon>
        <taxon>Insecta</taxon>
        <taxon>Pterygota</taxon>
        <taxon>Neoptera</taxon>
        <taxon>Polyneoptera</taxon>
        <taxon>Phasmatodea</taxon>
        <taxon>Timematodea</taxon>
        <taxon>Timematoidea</taxon>
        <taxon>Timematidae</taxon>
        <taxon>Timema</taxon>
    </lineage>
</organism>
<comment type="subcellular location">
    <subcellularLocation>
        <location evidence="5 6">Cytoplasm</location>
    </subcellularLocation>
</comment>
<dbReference type="AlphaFoldDB" id="A0A7R9B5K7"/>
<dbReference type="PANTHER" id="PTHR14986">
    <property type="entry name" value="RURM1 PROTEIN"/>
    <property type="match status" value="1"/>
</dbReference>